<evidence type="ECO:0000313" key="2">
    <source>
        <dbReference type="EMBL" id="RGD59040.1"/>
    </source>
</evidence>
<dbReference type="AlphaFoldDB" id="A0A372ZUH4"/>
<feature type="region of interest" description="Disordered" evidence="1">
    <location>
        <begin position="62"/>
        <end position="105"/>
    </location>
</feature>
<dbReference type="Proteomes" id="UP000263377">
    <property type="component" value="Unassembled WGS sequence"/>
</dbReference>
<keyword evidence="3" id="KW-1185">Reference proteome</keyword>
<name>A0A372ZUH4_9ACTN</name>
<reference evidence="2 3" key="1">
    <citation type="submission" date="2018-08" db="EMBL/GenBank/DDBJ databases">
        <title>Diversity &amp; Physiological Properties of Lignin-Decomposing Actinobacteria from Soil.</title>
        <authorList>
            <person name="Roh S.G."/>
            <person name="Kim S.B."/>
        </authorList>
    </citation>
    <scope>NUCLEOTIDE SEQUENCE [LARGE SCALE GENOMIC DNA]</scope>
    <source>
        <strain evidence="2 3">MMS17-GH009</strain>
    </source>
</reference>
<accession>A0A372ZUH4</accession>
<gene>
    <name evidence="2" type="ORF">DR950_15790</name>
</gene>
<evidence type="ECO:0000256" key="1">
    <source>
        <dbReference type="SAM" id="MobiDB-lite"/>
    </source>
</evidence>
<protein>
    <submittedName>
        <fullName evidence="2">Uncharacterized protein</fullName>
    </submittedName>
</protein>
<evidence type="ECO:0000313" key="3">
    <source>
        <dbReference type="Proteomes" id="UP000263377"/>
    </source>
</evidence>
<proteinExistence type="predicted"/>
<dbReference type="EMBL" id="QVIG01000001">
    <property type="protein sequence ID" value="RGD59040.1"/>
    <property type="molecule type" value="Genomic_DNA"/>
</dbReference>
<sequence>MATSNGFGPRALRYLESARNLVGCAGGAVGLGLHFAGLGGVWWPGVVAGLYGVGALLTPAPKPRPPLPPRPEPRPEPQPLPPEVSAPPAPKPEPVPAPEPAPAPDPELVALAAYLDTVPLPPSAGVDGLLAALRAAGPGPVAERIVRHRLPVAVAGYLRARTWQPWAGPDDPDPAVQLGREVDRLAGELA</sequence>
<organism evidence="2 3">
    <name type="scientific">Kitasatospora xanthocidica</name>
    <dbReference type="NCBI Taxonomy" id="83382"/>
    <lineage>
        <taxon>Bacteria</taxon>
        <taxon>Bacillati</taxon>
        <taxon>Actinomycetota</taxon>
        <taxon>Actinomycetes</taxon>
        <taxon>Kitasatosporales</taxon>
        <taxon>Streptomycetaceae</taxon>
        <taxon>Kitasatospora</taxon>
    </lineage>
</organism>
<dbReference type="RefSeq" id="WP_117487395.1">
    <property type="nucleotide sequence ID" value="NZ_QVIG01000001.1"/>
</dbReference>
<comment type="caution">
    <text evidence="2">The sequence shown here is derived from an EMBL/GenBank/DDBJ whole genome shotgun (WGS) entry which is preliminary data.</text>
</comment>